<dbReference type="EMBL" id="VLKI01000002">
    <property type="protein sequence ID" value="TWH89792.1"/>
    <property type="molecule type" value="Genomic_DNA"/>
</dbReference>
<sequence length="165" mass="18771">MEKILNEILSTLKEHSKRFDSIDERFVSIDEGFNSIGGDLSDVKIRLGNVEDKLVSFDDKLVSVEDRLGTVDDRLGTVDGKLVSVEDRLGSVDDRVRALSEQIDNNAAEFRSHFKHIETKLEQHEETFHFISDTLIGTKIDIDHLSKKSGLHDTEINQLKKRIHS</sequence>
<name>A0A562K2Z3_9BACI</name>
<dbReference type="GeneID" id="65402296"/>
<comment type="caution">
    <text evidence="1">The sequence shown here is derived from an EMBL/GenBank/DDBJ whole genome shotgun (WGS) entry which is preliminary data.</text>
</comment>
<reference evidence="1 2" key="1">
    <citation type="journal article" date="2015" name="Stand. Genomic Sci.">
        <title>Genomic Encyclopedia of Bacterial and Archaeal Type Strains, Phase III: the genomes of soil and plant-associated and newly described type strains.</title>
        <authorList>
            <person name="Whitman W.B."/>
            <person name="Woyke T."/>
            <person name="Klenk H.P."/>
            <person name="Zhou Y."/>
            <person name="Lilburn T.G."/>
            <person name="Beck B.J."/>
            <person name="De Vos P."/>
            <person name="Vandamme P."/>
            <person name="Eisen J.A."/>
            <person name="Garrity G."/>
            <person name="Hugenholtz P."/>
            <person name="Kyrpides N.C."/>
        </authorList>
    </citation>
    <scope>NUCLEOTIDE SEQUENCE [LARGE SCALE GENOMIC DNA]</scope>
    <source>
        <strain evidence="1 2">CGMCC 1.10115</strain>
    </source>
</reference>
<dbReference type="AlphaFoldDB" id="A0A562K2Z3"/>
<dbReference type="SUPFAM" id="SSF57997">
    <property type="entry name" value="Tropomyosin"/>
    <property type="match status" value="1"/>
</dbReference>
<evidence type="ECO:0008006" key="3">
    <source>
        <dbReference type="Google" id="ProtNLM"/>
    </source>
</evidence>
<evidence type="ECO:0000313" key="1">
    <source>
        <dbReference type="EMBL" id="TWH89792.1"/>
    </source>
</evidence>
<dbReference type="Gene3D" id="1.20.5.170">
    <property type="match status" value="1"/>
</dbReference>
<keyword evidence="2" id="KW-1185">Reference proteome</keyword>
<dbReference type="OrthoDB" id="2963161at2"/>
<dbReference type="RefSeq" id="WP_144540561.1">
    <property type="nucleotide sequence ID" value="NZ_CBCSDC010000063.1"/>
</dbReference>
<gene>
    <name evidence="1" type="ORF">IQ19_01040</name>
</gene>
<accession>A0A562K2Z3</accession>
<evidence type="ECO:0000313" key="2">
    <source>
        <dbReference type="Proteomes" id="UP000318667"/>
    </source>
</evidence>
<dbReference type="Proteomes" id="UP000318667">
    <property type="component" value="Unassembled WGS sequence"/>
</dbReference>
<organism evidence="1 2">
    <name type="scientific">Cytobacillus oceanisediminis</name>
    <dbReference type="NCBI Taxonomy" id="665099"/>
    <lineage>
        <taxon>Bacteria</taxon>
        <taxon>Bacillati</taxon>
        <taxon>Bacillota</taxon>
        <taxon>Bacilli</taxon>
        <taxon>Bacillales</taxon>
        <taxon>Bacillaceae</taxon>
        <taxon>Cytobacillus</taxon>
    </lineage>
</organism>
<protein>
    <recommendedName>
        <fullName evidence="3">t-SNARE coiled-coil homology domain-containing protein</fullName>
    </recommendedName>
</protein>
<proteinExistence type="predicted"/>